<proteinExistence type="predicted"/>
<name>A0A1G7IMI9_9SPHN</name>
<evidence type="ECO:0000313" key="1">
    <source>
        <dbReference type="EMBL" id="MWC44202.1"/>
    </source>
</evidence>
<sequence>MIRRAKAEWTGAVLVCGKCSKKVGGGFGPKGRTPLAKVLRKLIGGKGRKAPLGVVETRCLKLCPRNAVTLVDTARPGEWLVVSPGDPVAEIAMRLGRGTPQA</sequence>
<dbReference type="EMBL" id="WSUT01000005">
    <property type="protein sequence ID" value="MWC44202.1"/>
    <property type="molecule type" value="Genomic_DNA"/>
</dbReference>
<gene>
    <name evidence="1" type="ORF">GQR91_11150</name>
    <name evidence="2" type="ORF">SAMN05216557_102303</name>
</gene>
<dbReference type="OrthoDB" id="7412671at2"/>
<evidence type="ECO:0000313" key="4">
    <source>
        <dbReference type="Proteomes" id="UP000436801"/>
    </source>
</evidence>
<dbReference type="Proteomes" id="UP000323502">
    <property type="component" value="Unassembled WGS sequence"/>
</dbReference>
<dbReference type="AlphaFoldDB" id="A0A1G7IMI9"/>
<dbReference type="Proteomes" id="UP000436801">
    <property type="component" value="Unassembled WGS sequence"/>
</dbReference>
<reference evidence="2 3" key="1">
    <citation type="submission" date="2016-10" db="EMBL/GenBank/DDBJ databases">
        <authorList>
            <person name="Varghese N."/>
            <person name="Submissions S."/>
        </authorList>
    </citation>
    <scope>NUCLEOTIDE SEQUENCE [LARGE SCALE GENOMIC DNA]</scope>
    <source>
        <strain evidence="2 3">S7-754</strain>
    </source>
</reference>
<dbReference type="EMBL" id="FNBI01000002">
    <property type="protein sequence ID" value="SDF13768.1"/>
    <property type="molecule type" value="Genomic_DNA"/>
</dbReference>
<protein>
    <submittedName>
        <fullName evidence="1">(2Fe-2S) ferredoxin domain-containing protein</fullName>
    </submittedName>
</protein>
<evidence type="ECO:0000313" key="3">
    <source>
        <dbReference type="Proteomes" id="UP000323502"/>
    </source>
</evidence>
<accession>A0A1G7IMI9</accession>
<dbReference type="RefSeq" id="WP_149681707.1">
    <property type="nucleotide sequence ID" value="NZ_FNBI01000002.1"/>
</dbReference>
<reference evidence="1 4" key="2">
    <citation type="submission" date="2019-12" db="EMBL/GenBank/DDBJ databases">
        <authorList>
            <person name="Zheng J."/>
        </authorList>
    </citation>
    <scope>NUCLEOTIDE SEQUENCE [LARGE SCALE GENOMIC DNA]</scope>
    <source>
        <strain evidence="1 4">DSM 27347</strain>
    </source>
</reference>
<keyword evidence="3" id="KW-1185">Reference proteome</keyword>
<organism evidence="2 3">
    <name type="scientific">Sphingomonas carotinifaciens</name>
    <dbReference type="NCBI Taxonomy" id="1166323"/>
    <lineage>
        <taxon>Bacteria</taxon>
        <taxon>Pseudomonadati</taxon>
        <taxon>Pseudomonadota</taxon>
        <taxon>Alphaproteobacteria</taxon>
        <taxon>Sphingomonadales</taxon>
        <taxon>Sphingomonadaceae</taxon>
        <taxon>Sphingomonas</taxon>
    </lineage>
</organism>
<evidence type="ECO:0000313" key="2">
    <source>
        <dbReference type="EMBL" id="SDF13768.1"/>
    </source>
</evidence>